<sequence>MAQLPREILLHIFSLTREPVYRSDPSIMQGPHSSWMRSLRTRKALTLTCKAFFGPATAVLYEDIVLRRMGQIPALARTLDPARTPSARTLSPLVRSIRIDSCVVWDEYAEVVKEELRSIFEHCTMLQAFSFIPHWLNDDSWSEEQNPVIYWLLDSDTSNHLLQLPLSRGLFDLDLATRSFEKPSLLQGLHTALASAQQLVSLKLRTTRDPYKFEWDEHIKFSRLSLWNLTEFQLHMADGRQEFVHHIRDWWDMPRLASLTMVTARVPPSPSFLQAHGEHLTYLHWYTGVRLGDESHNKLLKCCPRLEHLVINIYLTPAIPQLCCPTLRFLDVWEPQTMDLLGQGPIAVSAVGPGTPRLERVRILSSLTGRGAR</sequence>
<proteinExistence type="predicted"/>
<gene>
    <name evidence="1" type="ORF">PYCCODRAFT_1204267</name>
</gene>
<dbReference type="AlphaFoldDB" id="A0A1Y2I7D2"/>
<organism evidence="1 2">
    <name type="scientific">Trametes coccinea (strain BRFM310)</name>
    <name type="common">Pycnoporus coccineus</name>
    <dbReference type="NCBI Taxonomy" id="1353009"/>
    <lineage>
        <taxon>Eukaryota</taxon>
        <taxon>Fungi</taxon>
        <taxon>Dikarya</taxon>
        <taxon>Basidiomycota</taxon>
        <taxon>Agaricomycotina</taxon>
        <taxon>Agaricomycetes</taxon>
        <taxon>Polyporales</taxon>
        <taxon>Polyporaceae</taxon>
        <taxon>Trametes</taxon>
    </lineage>
</organism>
<reference evidence="1 2" key="1">
    <citation type="journal article" date="2015" name="Biotechnol. Biofuels">
        <title>Enhanced degradation of softwood versus hardwood by the white-rot fungus Pycnoporus coccineus.</title>
        <authorList>
            <person name="Couturier M."/>
            <person name="Navarro D."/>
            <person name="Chevret D."/>
            <person name="Henrissat B."/>
            <person name="Piumi F."/>
            <person name="Ruiz-Duenas F.J."/>
            <person name="Martinez A.T."/>
            <person name="Grigoriev I.V."/>
            <person name="Riley R."/>
            <person name="Lipzen A."/>
            <person name="Berrin J.G."/>
            <person name="Master E.R."/>
            <person name="Rosso M.N."/>
        </authorList>
    </citation>
    <scope>NUCLEOTIDE SEQUENCE [LARGE SCALE GENOMIC DNA]</scope>
    <source>
        <strain evidence="1 2">BRFM310</strain>
    </source>
</reference>
<name>A0A1Y2I7D2_TRAC3</name>
<accession>A0A1Y2I7D2</accession>
<keyword evidence="2" id="KW-1185">Reference proteome</keyword>
<dbReference type="SUPFAM" id="SSF52047">
    <property type="entry name" value="RNI-like"/>
    <property type="match status" value="1"/>
</dbReference>
<evidence type="ECO:0000313" key="1">
    <source>
        <dbReference type="EMBL" id="OSC97049.1"/>
    </source>
</evidence>
<dbReference type="InterPro" id="IPR032675">
    <property type="entry name" value="LRR_dom_sf"/>
</dbReference>
<protein>
    <recommendedName>
        <fullName evidence="3">F-box domain-containing protein</fullName>
    </recommendedName>
</protein>
<dbReference type="OrthoDB" id="3060996at2759"/>
<evidence type="ECO:0000313" key="2">
    <source>
        <dbReference type="Proteomes" id="UP000193067"/>
    </source>
</evidence>
<dbReference type="Proteomes" id="UP000193067">
    <property type="component" value="Unassembled WGS sequence"/>
</dbReference>
<dbReference type="Gene3D" id="3.80.10.10">
    <property type="entry name" value="Ribonuclease Inhibitor"/>
    <property type="match status" value="1"/>
</dbReference>
<evidence type="ECO:0008006" key="3">
    <source>
        <dbReference type="Google" id="ProtNLM"/>
    </source>
</evidence>
<dbReference type="EMBL" id="KZ084159">
    <property type="protein sequence ID" value="OSC97049.1"/>
    <property type="molecule type" value="Genomic_DNA"/>
</dbReference>